<dbReference type="AlphaFoldDB" id="A0A7W7LIA5"/>
<keyword evidence="3" id="KW-1185">Reference proteome</keyword>
<protein>
    <recommendedName>
        <fullName evidence="1">Peptidase C39-like domain-containing protein</fullName>
    </recommendedName>
</protein>
<dbReference type="Proteomes" id="UP000556436">
    <property type="component" value="Unassembled WGS sequence"/>
</dbReference>
<evidence type="ECO:0000259" key="1">
    <source>
        <dbReference type="Pfam" id="PF13529"/>
    </source>
</evidence>
<dbReference type="Pfam" id="PF13529">
    <property type="entry name" value="Peptidase_C39_2"/>
    <property type="match status" value="1"/>
</dbReference>
<reference evidence="2 3" key="1">
    <citation type="submission" date="2020-08" db="EMBL/GenBank/DDBJ databases">
        <title>Genomic Encyclopedia of Type Strains, Phase III (KMG-III): the genomes of soil and plant-associated and newly described type strains.</title>
        <authorList>
            <person name="Whitman W."/>
        </authorList>
    </citation>
    <scope>NUCLEOTIDE SEQUENCE [LARGE SCALE GENOMIC DNA]</scope>
    <source>
        <strain evidence="2 3">CECT 3265</strain>
    </source>
</reference>
<feature type="domain" description="Peptidase C39-like" evidence="1">
    <location>
        <begin position="8"/>
        <end position="174"/>
    </location>
</feature>
<accession>A0A7W7LIA5</accession>
<name>A0A7W7LIA5_STRNE</name>
<evidence type="ECO:0000313" key="3">
    <source>
        <dbReference type="Proteomes" id="UP000556436"/>
    </source>
</evidence>
<proteinExistence type="predicted"/>
<dbReference type="Gene3D" id="3.90.70.10">
    <property type="entry name" value="Cysteine proteinases"/>
    <property type="match status" value="1"/>
</dbReference>
<organism evidence="2 3">
    <name type="scientific">Streptomyces netropsis</name>
    <name type="common">Streptoverticillium netropsis</name>
    <dbReference type="NCBI Taxonomy" id="55404"/>
    <lineage>
        <taxon>Bacteria</taxon>
        <taxon>Bacillati</taxon>
        <taxon>Actinomycetota</taxon>
        <taxon>Actinomycetes</taxon>
        <taxon>Kitasatosporales</taxon>
        <taxon>Streptomycetaceae</taxon>
        <taxon>Streptomyces</taxon>
    </lineage>
</organism>
<dbReference type="RefSeq" id="WP_184740130.1">
    <property type="nucleotide sequence ID" value="NZ_BMRW01000025.1"/>
</dbReference>
<sequence>MNNDVVHPVPYYAQWESTDLVPDIIGGTVRAADDPLWQKSGADSPEEYAFWSWRVCGMACLRMALDYWRDTAPPTVSLATECAEAGGYVRHADRVDGLIYAPFAAYARQRWGLHATSRPELTAEEVRDEITAGRLVMLSVHPSIRTLAPAPPQRGGHLVLGVGVTDDALVIHNPSGFPGHSQQFAHVPWGDLERFYAGRGVVLGHTPAP</sequence>
<dbReference type="EMBL" id="JACHJG010000024">
    <property type="protein sequence ID" value="MBB4890715.1"/>
    <property type="molecule type" value="Genomic_DNA"/>
</dbReference>
<comment type="caution">
    <text evidence="2">The sequence shown here is derived from an EMBL/GenBank/DDBJ whole genome shotgun (WGS) entry which is preliminary data.</text>
</comment>
<evidence type="ECO:0000313" key="2">
    <source>
        <dbReference type="EMBL" id="MBB4890715.1"/>
    </source>
</evidence>
<dbReference type="InterPro" id="IPR039564">
    <property type="entry name" value="Peptidase_C39-like"/>
</dbReference>
<gene>
    <name evidence="2" type="ORF">FHS38_006805</name>
</gene>